<dbReference type="AlphaFoldDB" id="A0A4Z2E7L5"/>
<evidence type="ECO:0000313" key="2">
    <source>
        <dbReference type="Proteomes" id="UP000314294"/>
    </source>
</evidence>
<reference evidence="1 2" key="1">
    <citation type="submission" date="2019-03" db="EMBL/GenBank/DDBJ databases">
        <title>First draft genome of Liparis tanakae, snailfish: a comprehensive survey of snailfish specific genes.</title>
        <authorList>
            <person name="Kim W."/>
            <person name="Song I."/>
            <person name="Jeong J.-H."/>
            <person name="Kim D."/>
            <person name="Kim S."/>
            <person name="Ryu S."/>
            <person name="Song J.Y."/>
            <person name="Lee S.K."/>
        </authorList>
    </citation>
    <scope>NUCLEOTIDE SEQUENCE [LARGE SCALE GENOMIC DNA]</scope>
    <source>
        <tissue evidence="1">Muscle</tissue>
    </source>
</reference>
<protein>
    <submittedName>
        <fullName evidence="1">Uncharacterized protein</fullName>
    </submittedName>
</protein>
<evidence type="ECO:0000313" key="1">
    <source>
        <dbReference type="EMBL" id="TNN24777.1"/>
    </source>
</evidence>
<name>A0A4Z2E7L5_9TELE</name>
<sequence>MQRLLATTTTTTTTTPTTTVALWHLPKDGDVAKRHTLTTCGARVRTAFPSSSWPRTTSPPVGRRPCWRCWRRSSRPSGL</sequence>
<organism evidence="1 2">
    <name type="scientific">Liparis tanakae</name>
    <name type="common">Tanaka's snailfish</name>
    <dbReference type="NCBI Taxonomy" id="230148"/>
    <lineage>
        <taxon>Eukaryota</taxon>
        <taxon>Metazoa</taxon>
        <taxon>Chordata</taxon>
        <taxon>Craniata</taxon>
        <taxon>Vertebrata</taxon>
        <taxon>Euteleostomi</taxon>
        <taxon>Actinopterygii</taxon>
        <taxon>Neopterygii</taxon>
        <taxon>Teleostei</taxon>
        <taxon>Neoteleostei</taxon>
        <taxon>Acanthomorphata</taxon>
        <taxon>Eupercaria</taxon>
        <taxon>Perciformes</taxon>
        <taxon>Cottioidei</taxon>
        <taxon>Cottales</taxon>
        <taxon>Liparidae</taxon>
        <taxon>Liparis</taxon>
    </lineage>
</organism>
<accession>A0A4Z2E7L5</accession>
<comment type="caution">
    <text evidence="1">The sequence shown here is derived from an EMBL/GenBank/DDBJ whole genome shotgun (WGS) entry which is preliminary data.</text>
</comment>
<gene>
    <name evidence="1" type="ORF">EYF80_065097</name>
</gene>
<keyword evidence="2" id="KW-1185">Reference proteome</keyword>
<dbReference type="Proteomes" id="UP000314294">
    <property type="component" value="Unassembled WGS sequence"/>
</dbReference>
<proteinExistence type="predicted"/>
<dbReference type="EMBL" id="SRLO01014297">
    <property type="protein sequence ID" value="TNN24777.1"/>
    <property type="molecule type" value="Genomic_DNA"/>
</dbReference>